<name>A0A837G8R9_9VIBR</name>
<sequence>MVQPVISKIWLVVLTEFAGREALGFVMTTSISVRLLVGGRRGVNADGLDKGRRALKMNRRFGARNRGSGPLVSGG</sequence>
<proteinExistence type="predicted"/>
<gene>
    <name evidence="1" type="ORF">TW71_08410</name>
</gene>
<accession>A0A837G8R9</accession>
<dbReference type="EMBL" id="JXXR01000008">
    <property type="protein sequence ID" value="KJY74945.1"/>
    <property type="molecule type" value="Genomic_DNA"/>
</dbReference>
<dbReference type="AlphaFoldDB" id="A0A837G8R9"/>
<evidence type="ECO:0000313" key="1">
    <source>
        <dbReference type="EMBL" id="KJY74945.1"/>
    </source>
</evidence>
<comment type="caution">
    <text evidence="1">The sequence shown here is derived from an EMBL/GenBank/DDBJ whole genome shotgun (WGS) entry which is preliminary data.</text>
</comment>
<organism evidence="1">
    <name type="scientific">Vibrio coralliilyticus</name>
    <dbReference type="NCBI Taxonomy" id="190893"/>
    <lineage>
        <taxon>Bacteria</taxon>
        <taxon>Pseudomonadati</taxon>
        <taxon>Pseudomonadota</taxon>
        <taxon>Gammaproteobacteria</taxon>
        <taxon>Vibrionales</taxon>
        <taxon>Vibrionaceae</taxon>
        <taxon>Vibrio</taxon>
    </lineage>
</organism>
<reference evidence="1" key="1">
    <citation type="journal article" date="2015" name="BMC Genomics">
        <title>Genome mining reveals unlocked bioactive potential of marine Gram-negative bacteria.</title>
        <authorList>
            <person name="Machado H."/>
            <person name="Sonnenschein E.C."/>
            <person name="Melchiorsen J."/>
            <person name="Gram L."/>
        </authorList>
    </citation>
    <scope>NUCLEOTIDE SEQUENCE</scope>
    <source>
        <strain evidence="1">S2052</strain>
    </source>
</reference>
<protein>
    <submittedName>
        <fullName evidence="1">Uncharacterized protein</fullName>
    </submittedName>
</protein>